<keyword evidence="2" id="KW-1185">Reference proteome</keyword>
<dbReference type="NCBIfam" id="TIGR01725">
    <property type="entry name" value="phge_HK97_gp10"/>
    <property type="match status" value="1"/>
</dbReference>
<dbReference type="RefSeq" id="WP_150587031.1">
    <property type="nucleotide sequence ID" value="NZ_CABPSE010000024.1"/>
</dbReference>
<evidence type="ECO:0000313" key="2">
    <source>
        <dbReference type="Proteomes" id="UP000383971"/>
    </source>
</evidence>
<sequence>MAKRTTIENPTALSDYLDRMETVGGESTLRQAAVAGARVVHKEVRLRAPVGVKGYERKGAPHSPGTLKRSILIAYDRENSVEGKLATYLVTWSRDAFYGYFVEHGTSKMAALPFLRPGFDAKRQEAVTQMIGVIQRKAKEAARG</sequence>
<evidence type="ECO:0008006" key="3">
    <source>
        <dbReference type="Google" id="ProtNLM"/>
    </source>
</evidence>
<dbReference type="Pfam" id="PF04883">
    <property type="entry name" value="HK97-gp10_like"/>
    <property type="match status" value="1"/>
</dbReference>
<dbReference type="InterPro" id="IPR010064">
    <property type="entry name" value="HK97-gp10_tail"/>
</dbReference>
<evidence type="ECO:0000313" key="1">
    <source>
        <dbReference type="EMBL" id="VVE51765.1"/>
    </source>
</evidence>
<dbReference type="Proteomes" id="UP000383971">
    <property type="component" value="Unassembled WGS sequence"/>
</dbReference>
<proteinExistence type="predicted"/>
<gene>
    <name evidence="1" type="ORF">PCO31111_04772</name>
</gene>
<dbReference type="AlphaFoldDB" id="A0A5E4YTL9"/>
<accession>A0A5E4YTL9</accession>
<dbReference type="EMBL" id="CABPSE010000024">
    <property type="protein sequence ID" value="VVE51765.1"/>
    <property type="molecule type" value="Genomic_DNA"/>
</dbReference>
<reference evidence="1 2" key="1">
    <citation type="submission" date="2019-08" db="EMBL/GenBank/DDBJ databases">
        <authorList>
            <person name="Peeters C."/>
        </authorList>
    </citation>
    <scope>NUCLEOTIDE SEQUENCE [LARGE SCALE GENOMIC DNA]</scope>
    <source>
        <strain evidence="1 2">LMG 31111</strain>
    </source>
</reference>
<organism evidence="1 2">
    <name type="scientific">Pandoraea communis</name>
    <dbReference type="NCBI Taxonomy" id="2508297"/>
    <lineage>
        <taxon>Bacteria</taxon>
        <taxon>Pseudomonadati</taxon>
        <taxon>Pseudomonadota</taxon>
        <taxon>Betaproteobacteria</taxon>
        <taxon>Burkholderiales</taxon>
        <taxon>Burkholderiaceae</taxon>
        <taxon>Pandoraea</taxon>
    </lineage>
</organism>
<protein>
    <recommendedName>
        <fullName evidence="3">HK97 gp10 family phage protein</fullName>
    </recommendedName>
</protein>
<name>A0A5E4YTL9_9BURK</name>